<evidence type="ECO:0000313" key="13">
    <source>
        <dbReference type="RefSeq" id="XP_027270051.1"/>
    </source>
</evidence>
<keyword evidence="9" id="KW-0812">Transmembrane</keyword>
<dbReference type="InterPro" id="IPR001254">
    <property type="entry name" value="Trypsin_dom"/>
</dbReference>
<evidence type="ECO:0000256" key="8">
    <source>
        <dbReference type="SAM" id="MobiDB-lite"/>
    </source>
</evidence>
<dbReference type="CDD" id="cd00190">
    <property type="entry name" value="Tryp_SPc"/>
    <property type="match status" value="1"/>
</dbReference>
<dbReference type="Pfam" id="PF00089">
    <property type="entry name" value="Trypsin"/>
    <property type="match status" value="1"/>
</dbReference>
<organism evidence="12 13">
    <name type="scientific">Cricetulus griseus</name>
    <name type="common">Chinese hamster</name>
    <name type="synonym">Cricetulus barabensis griseus</name>
    <dbReference type="NCBI Taxonomy" id="10029"/>
    <lineage>
        <taxon>Eukaryota</taxon>
        <taxon>Metazoa</taxon>
        <taxon>Chordata</taxon>
        <taxon>Craniata</taxon>
        <taxon>Vertebrata</taxon>
        <taxon>Euteleostomi</taxon>
        <taxon>Mammalia</taxon>
        <taxon>Eutheria</taxon>
        <taxon>Euarchontoglires</taxon>
        <taxon>Glires</taxon>
        <taxon>Rodentia</taxon>
        <taxon>Myomorpha</taxon>
        <taxon>Muroidea</taxon>
        <taxon>Cricetidae</taxon>
        <taxon>Cricetinae</taxon>
        <taxon>Cricetulus</taxon>
    </lineage>
</organism>
<keyword evidence="12" id="KW-1185">Reference proteome</keyword>
<dbReference type="RefSeq" id="XP_003506722.1">
    <property type="nucleotide sequence ID" value="XM_003506674.1"/>
</dbReference>
<feature type="chain" id="PRO_5039919887" evidence="10">
    <location>
        <begin position="37"/>
        <end position="381"/>
    </location>
</feature>
<keyword evidence="2 10" id="KW-0732">Signal</keyword>
<dbReference type="PROSITE" id="PS00134">
    <property type="entry name" value="TRYPSIN_HIS"/>
    <property type="match status" value="1"/>
</dbReference>
<reference evidence="12" key="2">
    <citation type="journal article" date="2020" name="Biotechnol. Bioeng.">
        <title>Chromosome-scale scaffolds for the Chinese hamster reference genome assembly to facilitate the study of the CHO epigenome.</title>
        <authorList>
            <person name="Hilliard W."/>
            <person name="MacDonald M."/>
            <person name="Lee K.H."/>
        </authorList>
    </citation>
    <scope>NUCLEOTIDE SEQUENCE [LARGE SCALE GENOMIC DNA]</scope>
    <source>
        <strain evidence="12">17A/GY</strain>
    </source>
</reference>
<dbReference type="SUPFAM" id="SSF50494">
    <property type="entry name" value="Trypsin-like serine proteases"/>
    <property type="match status" value="1"/>
</dbReference>
<dbReference type="PROSITE" id="PS50240">
    <property type="entry name" value="TRYPSIN_DOM"/>
    <property type="match status" value="1"/>
</dbReference>
<evidence type="ECO:0000256" key="10">
    <source>
        <dbReference type="SAM" id="SignalP"/>
    </source>
</evidence>
<dbReference type="SMART" id="SM00020">
    <property type="entry name" value="Tryp_SPc"/>
    <property type="match status" value="1"/>
</dbReference>
<gene>
    <name evidence="13" type="primary">LOC100770736</name>
</gene>
<dbReference type="PANTHER" id="PTHR24253:SF159">
    <property type="entry name" value="SERINE PROTEASE 42"/>
    <property type="match status" value="1"/>
</dbReference>
<evidence type="ECO:0000256" key="7">
    <source>
        <dbReference type="RuleBase" id="RU363034"/>
    </source>
</evidence>
<evidence type="ECO:0000313" key="12">
    <source>
        <dbReference type="Proteomes" id="UP001108280"/>
    </source>
</evidence>
<dbReference type="PROSITE" id="PS00135">
    <property type="entry name" value="TRYPSIN_SER"/>
    <property type="match status" value="1"/>
</dbReference>
<dbReference type="KEGG" id="cge:100770736"/>
<dbReference type="PANTHER" id="PTHR24253">
    <property type="entry name" value="TRANSMEMBRANE PROTEASE SERINE"/>
    <property type="match status" value="1"/>
</dbReference>
<feature type="region of interest" description="Disordered" evidence="8">
    <location>
        <begin position="48"/>
        <end position="79"/>
    </location>
</feature>
<dbReference type="Gene3D" id="2.40.10.10">
    <property type="entry name" value="Trypsin-like serine proteases"/>
    <property type="match status" value="1"/>
</dbReference>
<protein>
    <submittedName>
        <fullName evidence="13">Serine protease 44-like</fullName>
    </submittedName>
</protein>
<evidence type="ECO:0000256" key="2">
    <source>
        <dbReference type="ARBA" id="ARBA00022729"/>
    </source>
</evidence>
<keyword evidence="3 7" id="KW-0378">Hydrolase</keyword>
<dbReference type="AlphaFoldDB" id="A0A9J7JPW1"/>
<feature type="signal peptide" evidence="10">
    <location>
        <begin position="1"/>
        <end position="36"/>
    </location>
</feature>
<dbReference type="Proteomes" id="UP001108280">
    <property type="component" value="Chromosome 4"/>
</dbReference>
<dbReference type="RefSeq" id="XP_027270051.1">
    <property type="nucleotide sequence ID" value="XM_027414250.1"/>
</dbReference>
<keyword evidence="4 7" id="KW-0720">Serine protease</keyword>
<dbReference type="OrthoDB" id="546450at2759"/>
<evidence type="ECO:0000256" key="5">
    <source>
        <dbReference type="ARBA" id="ARBA00023157"/>
    </source>
</evidence>
<feature type="domain" description="Peptidase S1" evidence="11">
    <location>
        <begin position="121"/>
        <end position="354"/>
    </location>
</feature>
<evidence type="ECO:0000256" key="4">
    <source>
        <dbReference type="ARBA" id="ARBA00022825"/>
    </source>
</evidence>
<dbReference type="InterPro" id="IPR043504">
    <property type="entry name" value="Peptidase_S1_PA_chymotrypsin"/>
</dbReference>
<keyword evidence="1 7" id="KW-0645">Protease</keyword>
<dbReference type="GO" id="GO:0004252">
    <property type="term" value="F:serine-type endopeptidase activity"/>
    <property type="evidence" value="ECO:0007669"/>
    <property type="project" value="InterPro"/>
</dbReference>
<dbReference type="InterPro" id="IPR033116">
    <property type="entry name" value="TRYPSIN_SER"/>
</dbReference>
<dbReference type="InterPro" id="IPR001314">
    <property type="entry name" value="Peptidase_S1A"/>
</dbReference>
<proteinExistence type="predicted"/>
<reference evidence="12" key="1">
    <citation type="journal article" date="2018" name="Biotechnol. Bioeng.">
        <title>A reference genome of the Chinese hamster based on a hybrid assembly strategy.</title>
        <authorList>
            <person name="Rupp O."/>
            <person name="MacDonald M.L."/>
            <person name="Li S."/>
            <person name="Dhiman H."/>
            <person name="Polson S."/>
            <person name="Griep S."/>
            <person name="Heffner K."/>
            <person name="Hernandez I."/>
            <person name="Brinkrolf K."/>
            <person name="Jadhav V."/>
            <person name="Samoudi M."/>
            <person name="Hao H."/>
            <person name="Kingham B."/>
            <person name="Goesmann A."/>
            <person name="Betenbaugh M.J."/>
            <person name="Lewis N.E."/>
            <person name="Borth N."/>
            <person name="Lee K.H."/>
        </authorList>
    </citation>
    <scope>NUCLEOTIDE SEQUENCE [LARGE SCALE GENOMIC DNA]</scope>
    <source>
        <strain evidence="12">17A/GY</strain>
    </source>
</reference>
<evidence type="ECO:0000256" key="9">
    <source>
        <dbReference type="SAM" id="Phobius"/>
    </source>
</evidence>
<evidence type="ECO:0000256" key="1">
    <source>
        <dbReference type="ARBA" id="ARBA00022670"/>
    </source>
</evidence>
<keyword evidence="6" id="KW-0325">Glycoprotein</keyword>
<dbReference type="FunFam" id="2.40.10.10:FF:000006">
    <property type="entry name" value="Serine proteinase stubble"/>
    <property type="match status" value="1"/>
</dbReference>
<dbReference type="GO" id="GO:0006508">
    <property type="term" value="P:proteolysis"/>
    <property type="evidence" value="ECO:0007669"/>
    <property type="project" value="UniProtKB-KW"/>
</dbReference>
<evidence type="ECO:0000256" key="3">
    <source>
        <dbReference type="ARBA" id="ARBA00022801"/>
    </source>
</evidence>
<evidence type="ECO:0000256" key="6">
    <source>
        <dbReference type="ARBA" id="ARBA00023180"/>
    </source>
</evidence>
<feature type="transmembrane region" description="Helical" evidence="9">
    <location>
        <begin position="359"/>
        <end position="380"/>
    </location>
</feature>
<keyword evidence="5" id="KW-1015">Disulfide bond</keyword>
<name>A0A9J7JPW1_CRIGR</name>
<dbReference type="PRINTS" id="PR00722">
    <property type="entry name" value="CHYMOTRYPSIN"/>
</dbReference>
<dbReference type="GeneID" id="100770736"/>
<keyword evidence="9" id="KW-1133">Transmembrane helix</keyword>
<reference evidence="13" key="3">
    <citation type="submission" date="2025-08" db="UniProtKB">
        <authorList>
            <consortium name="RefSeq"/>
        </authorList>
    </citation>
    <scope>IDENTIFICATION</scope>
    <source>
        <strain evidence="13">17A/GY</strain>
        <tissue evidence="13">Liver</tissue>
    </source>
</reference>
<sequence length="381" mass="41611">MRRLRDGGQGLRGGMAFRGPLAWFLLLQMLLGEARMIPGTLSLPPLRLEDGLDDPSASPQEKPLTGMPEISRGPQPEGSMVPLDSVAFTPSHSVSPMTLSQERFPTWIPTTTGCGHRTARVVGGQLAAERKWPWQVSLQVRNTHVCGGSLISKWWVMTAAHCVFGHLNYVVSMGIVDLWTDQAVKIPVQDIVVHRDFSLLGTMVHDIALALLAFPVNYSGYIQPVCLPRRAFMVKAGTQCWVTGWGRVLEGGSSSRKLREVDLSIIHHEECNRILKKSSGKILTVVQEGVVCGYNEEGGDTCQGDSGGPLVCEFNGSWVQVGIVSWGIGCGRVGFPGVYTDVSYHRDWIVKELSRASGWNSPGFLILSTCLVIYLGMLVAL</sequence>
<evidence type="ECO:0000259" key="11">
    <source>
        <dbReference type="PROSITE" id="PS50240"/>
    </source>
</evidence>
<accession>A0A9J7JPW1</accession>
<dbReference type="InterPro" id="IPR018114">
    <property type="entry name" value="TRYPSIN_HIS"/>
</dbReference>
<dbReference type="InterPro" id="IPR009003">
    <property type="entry name" value="Peptidase_S1_PA"/>
</dbReference>
<keyword evidence="9" id="KW-0472">Membrane</keyword>